<dbReference type="FunFam" id="3.40.50.300:FF:000011">
    <property type="entry name" value="Putative ABC transporter ATP-binding component"/>
    <property type="match status" value="1"/>
</dbReference>
<dbReference type="PANTHER" id="PTHR42855">
    <property type="entry name" value="ABC TRANSPORTER ATP-BINDING SUBUNIT"/>
    <property type="match status" value="1"/>
</dbReference>
<dbReference type="SUPFAM" id="SSF52540">
    <property type="entry name" value="P-loop containing nucleoside triphosphate hydrolases"/>
    <property type="match status" value="2"/>
</dbReference>
<dbReference type="STRING" id="1817813.A2008_08750"/>
<accession>A0A1F7WLL5</accession>
<dbReference type="InterPro" id="IPR017871">
    <property type="entry name" value="ABC_transporter-like_CS"/>
</dbReference>
<dbReference type="GO" id="GO:0005524">
    <property type="term" value="F:ATP binding"/>
    <property type="evidence" value="ECO:0007669"/>
    <property type="project" value="UniProtKB-KW"/>
</dbReference>
<dbReference type="InterPro" id="IPR003439">
    <property type="entry name" value="ABC_transporter-like_ATP-bd"/>
</dbReference>
<evidence type="ECO:0000256" key="2">
    <source>
        <dbReference type="ARBA" id="ARBA00022840"/>
    </source>
</evidence>
<dbReference type="InterPro" id="IPR037118">
    <property type="entry name" value="Val-tRNA_synth_C_sf"/>
</dbReference>
<dbReference type="SMART" id="SM00382">
    <property type="entry name" value="AAA"/>
    <property type="match status" value="2"/>
</dbReference>
<evidence type="ECO:0000259" key="4">
    <source>
        <dbReference type="PROSITE" id="PS50893"/>
    </source>
</evidence>
<evidence type="ECO:0000256" key="1">
    <source>
        <dbReference type="ARBA" id="ARBA00022741"/>
    </source>
</evidence>
<name>A0A1F7WLL5_9BACT</name>
<keyword evidence="1" id="KW-0547">Nucleotide-binding</keyword>
<dbReference type="PROSITE" id="PS50893">
    <property type="entry name" value="ABC_TRANSPORTER_2"/>
    <property type="match status" value="2"/>
</dbReference>
<comment type="caution">
    <text evidence="5">The sequence shown here is derived from an EMBL/GenBank/DDBJ whole genome shotgun (WGS) entry which is preliminary data.</text>
</comment>
<feature type="domain" description="ABC transporter" evidence="4">
    <location>
        <begin position="318"/>
        <end position="535"/>
    </location>
</feature>
<sequence>MNLISVDNISRTQGGKPLFDGVSFGVDEGDNLALIGINGSGKTTLLNLIAGRDVPDSGRISRTSDLKISFLAQTPVYDPAHTVLEHVFSGGGTKIELIKRYEFLNSRVKTSYDHLLQNEIDALTLKMNECGAWHFEGQVKSILEKLSIFDLDRKMTELSGGMLKKVSLAAALIDECDLLILDEPTNHLDIGTVEWLEQYLKKAARALIMVTHDRYFLDRVCSRIIEIEKRKLIQYYGNYSYYLEKKADLISGEQVSELRNKTVLKNELAWLGRGAKARSTKQKARVERIEKLKAGAQGKESEMDALALAGRRQGGKILELKNISKSYGGKAVINPFNYIFKKSERIGIIGPNGSGKTTFLNIISRRLASDSGEIDTGVNTVIGYFDQYSSVLDNDLNVIDFAKKSGEFIQTEDKKYIHVGEMLERFLFPPEMQYAKIAKLSGGERRRLYLLHVLMQNPNFLIFDEPTNDLDIKTLSILEDFLDDFKGCLVTVSHDRYFMDRLVQYLFVFDGRGGIMGFAGSFSDYLEYQKQTADDEKRNAAPASEKNKPQKSTQPEKKKLSFGEKKEYESIIGEIEKLENEKSELEAFFNSGESSSEKLSGWTKRYEQVQLALALKIERWEYLEHIALN</sequence>
<dbReference type="InterPro" id="IPR027417">
    <property type="entry name" value="P-loop_NTPase"/>
</dbReference>
<dbReference type="CDD" id="cd03221">
    <property type="entry name" value="ABCF_EF-3"/>
    <property type="match status" value="2"/>
</dbReference>
<dbReference type="EMBL" id="MGFH01000157">
    <property type="protein sequence ID" value="OGM03731.1"/>
    <property type="molecule type" value="Genomic_DNA"/>
</dbReference>
<dbReference type="PANTHER" id="PTHR42855:SF1">
    <property type="entry name" value="ABC TRANSPORTER DOMAIN-CONTAINING PROTEIN"/>
    <property type="match status" value="1"/>
</dbReference>
<dbReference type="PROSITE" id="PS00211">
    <property type="entry name" value="ABC_TRANSPORTER_1"/>
    <property type="match status" value="1"/>
</dbReference>
<dbReference type="Gene3D" id="1.10.287.380">
    <property type="entry name" value="Valyl-tRNA synthetase, C-terminal domain"/>
    <property type="match status" value="1"/>
</dbReference>
<dbReference type="Proteomes" id="UP000178735">
    <property type="component" value="Unassembled WGS sequence"/>
</dbReference>
<feature type="region of interest" description="Disordered" evidence="3">
    <location>
        <begin position="533"/>
        <end position="562"/>
    </location>
</feature>
<feature type="domain" description="ABC transporter" evidence="4">
    <location>
        <begin position="4"/>
        <end position="254"/>
    </location>
</feature>
<dbReference type="GO" id="GO:0016887">
    <property type="term" value="F:ATP hydrolysis activity"/>
    <property type="evidence" value="ECO:0007669"/>
    <property type="project" value="InterPro"/>
</dbReference>
<protein>
    <recommendedName>
        <fullName evidence="4">ABC transporter domain-containing protein</fullName>
    </recommendedName>
</protein>
<dbReference type="AlphaFoldDB" id="A0A1F7WLL5"/>
<dbReference type="Gene3D" id="3.40.50.300">
    <property type="entry name" value="P-loop containing nucleotide triphosphate hydrolases"/>
    <property type="match status" value="2"/>
</dbReference>
<dbReference type="Pfam" id="PF12848">
    <property type="entry name" value="ABC_tran_Xtn"/>
    <property type="match status" value="1"/>
</dbReference>
<dbReference type="InterPro" id="IPR003593">
    <property type="entry name" value="AAA+_ATPase"/>
</dbReference>
<keyword evidence="2" id="KW-0067">ATP-binding</keyword>
<proteinExistence type="predicted"/>
<dbReference type="GO" id="GO:0003677">
    <property type="term" value="F:DNA binding"/>
    <property type="evidence" value="ECO:0007669"/>
    <property type="project" value="InterPro"/>
</dbReference>
<organism evidence="5 6">
    <name type="scientific">Candidatus Wallbacteria bacterium GWC2_49_35</name>
    <dbReference type="NCBI Taxonomy" id="1817813"/>
    <lineage>
        <taxon>Bacteria</taxon>
        <taxon>Candidatus Walliibacteriota</taxon>
    </lineage>
</organism>
<dbReference type="Pfam" id="PF00005">
    <property type="entry name" value="ABC_tran"/>
    <property type="match status" value="2"/>
</dbReference>
<evidence type="ECO:0000313" key="6">
    <source>
        <dbReference type="Proteomes" id="UP000178735"/>
    </source>
</evidence>
<dbReference type="InterPro" id="IPR032524">
    <property type="entry name" value="ABC_tran_C"/>
</dbReference>
<dbReference type="InterPro" id="IPR051309">
    <property type="entry name" value="ABCF_ATPase"/>
</dbReference>
<evidence type="ECO:0000256" key="3">
    <source>
        <dbReference type="SAM" id="MobiDB-lite"/>
    </source>
</evidence>
<gene>
    <name evidence="5" type="ORF">A2008_08750</name>
</gene>
<reference evidence="5 6" key="1">
    <citation type="journal article" date="2016" name="Nat. Commun.">
        <title>Thousands of microbial genomes shed light on interconnected biogeochemical processes in an aquifer system.</title>
        <authorList>
            <person name="Anantharaman K."/>
            <person name="Brown C.T."/>
            <person name="Hug L.A."/>
            <person name="Sharon I."/>
            <person name="Castelle C.J."/>
            <person name="Probst A.J."/>
            <person name="Thomas B.C."/>
            <person name="Singh A."/>
            <person name="Wilkins M.J."/>
            <person name="Karaoz U."/>
            <person name="Brodie E.L."/>
            <person name="Williams K.H."/>
            <person name="Hubbard S.S."/>
            <person name="Banfield J.F."/>
        </authorList>
    </citation>
    <scope>NUCLEOTIDE SEQUENCE [LARGE SCALE GENOMIC DNA]</scope>
</reference>
<evidence type="ECO:0000313" key="5">
    <source>
        <dbReference type="EMBL" id="OGM03731.1"/>
    </source>
</evidence>
<dbReference type="InterPro" id="IPR032781">
    <property type="entry name" value="ABC_tran_Xtn"/>
</dbReference>
<dbReference type="Pfam" id="PF16326">
    <property type="entry name" value="ABC_tran_CTD"/>
    <property type="match status" value="1"/>
</dbReference>